<dbReference type="SMART" id="SM00062">
    <property type="entry name" value="PBPb"/>
    <property type="match status" value="1"/>
</dbReference>
<evidence type="ECO:0000256" key="5">
    <source>
        <dbReference type="SAM" id="SignalP"/>
    </source>
</evidence>
<keyword evidence="8" id="KW-1185">Reference proteome</keyword>
<evidence type="ECO:0000256" key="2">
    <source>
        <dbReference type="ARBA" id="ARBA00010333"/>
    </source>
</evidence>
<feature type="signal peptide" evidence="5">
    <location>
        <begin position="1"/>
        <end position="23"/>
    </location>
</feature>
<evidence type="ECO:0000256" key="3">
    <source>
        <dbReference type="ARBA" id="ARBA00022729"/>
    </source>
</evidence>
<protein>
    <submittedName>
        <fullName evidence="7">Transporter substrate-binding domain-containing protein</fullName>
    </submittedName>
</protein>
<sequence length="256" mass="27689">MSLFSRSFVATALLALSCSAAQAASLDEVQKAGVLKVCTPGDYKPFSFALPDGSFEGLDVDLVASLAASLGVKPQFVKTSWAKLMDDFTGGACDIAVGGISVTLERQKRAWFSVPYMVNGKTPLVRCADVSRYQTVAAIDQAGVKVVANPGGSNERFARANFKTAQLTIHTDNITIFNEVLSGRADVFVTESAETLVQQKLNPGLCAVNPDKPLQYGEMAYLLPRGDTLTKAYVDQWLHLIRAQGDYQRITAKWLN</sequence>
<name>A0ABT5MYJ2_9BURK</name>
<organism evidence="7 8">
    <name type="scientific">Curvibacter cyanobacteriorum</name>
    <dbReference type="NCBI Taxonomy" id="3026422"/>
    <lineage>
        <taxon>Bacteria</taxon>
        <taxon>Pseudomonadati</taxon>
        <taxon>Pseudomonadota</taxon>
        <taxon>Betaproteobacteria</taxon>
        <taxon>Burkholderiales</taxon>
        <taxon>Comamonadaceae</taxon>
        <taxon>Curvibacter</taxon>
    </lineage>
</organism>
<dbReference type="Gene3D" id="3.40.190.10">
    <property type="entry name" value="Periplasmic binding protein-like II"/>
    <property type="match status" value="2"/>
</dbReference>
<comment type="similarity">
    <text evidence="2 4">Belongs to the bacterial solute-binding protein 3 family.</text>
</comment>
<evidence type="ECO:0000256" key="4">
    <source>
        <dbReference type="RuleBase" id="RU003744"/>
    </source>
</evidence>
<evidence type="ECO:0000313" key="8">
    <source>
        <dbReference type="Proteomes" id="UP001528673"/>
    </source>
</evidence>
<reference evidence="7 8" key="1">
    <citation type="submission" date="2023-02" db="EMBL/GenBank/DDBJ databases">
        <title>Bacterial whole genomic sequence of Curvibacter sp. HBC61.</title>
        <authorList>
            <person name="Le V."/>
            <person name="Ko S.-R."/>
            <person name="Ahn C.-Y."/>
            <person name="Oh H.-M."/>
        </authorList>
    </citation>
    <scope>NUCLEOTIDE SEQUENCE [LARGE SCALE GENOMIC DNA]</scope>
    <source>
        <strain evidence="7 8">HBC61</strain>
    </source>
</reference>
<comment type="caution">
    <text evidence="7">The sequence shown here is derived from an EMBL/GenBank/DDBJ whole genome shotgun (WGS) entry which is preliminary data.</text>
</comment>
<dbReference type="Pfam" id="PF00497">
    <property type="entry name" value="SBP_bac_3"/>
    <property type="match status" value="1"/>
</dbReference>
<feature type="domain" description="Solute-binding protein family 3/N-terminal" evidence="6">
    <location>
        <begin position="34"/>
        <end position="256"/>
    </location>
</feature>
<feature type="chain" id="PRO_5046822516" evidence="5">
    <location>
        <begin position="24"/>
        <end position="256"/>
    </location>
</feature>
<proteinExistence type="inferred from homology"/>
<evidence type="ECO:0000256" key="1">
    <source>
        <dbReference type="ARBA" id="ARBA00004196"/>
    </source>
</evidence>
<keyword evidence="3 5" id="KW-0732">Signal</keyword>
<accession>A0ABT5MYJ2</accession>
<dbReference type="InterPro" id="IPR001638">
    <property type="entry name" value="Solute-binding_3/MltF_N"/>
</dbReference>
<dbReference type="InterPro" id="IPR018313">
    <property type="entry name" value="SBP_3_CS"/>
</dbReference>
<evidence type="ECO:0000313" key="7">
    <source>
        <dbReference type="EMBL" id="MDD0838892.1"/>
    </source>
</evidence>
<dbReference type="RefSeq" id="WP_273951236.1">
    <property type="nucleotide sequence ID" value="NZ_JAQSIP010000004.1"/>
</dbReference>
<comment type="subcellular location">
    <subcellularLocation>
        <location evidence="1">Cell envelope</location>
    </subcellularLocation>
</comment>
<evidence type="ECO:0000259" key="6">
    <source>
        <dbReference type="SMART" id="SM00062"/>
    </source>
</evidence>
<dbReference type="PROSITE" id="PS01039">
    <property type="entry name" value="SBP_BACTERIAL_3"/>
    <property type="match status" value="1"/>
</dbReference>
<dbReference type="Proteomes" id="UP001528673">
    <property type="component" value="Unassembled WGS sequence"/>
</dbReference>
<dbReference type="PANTHER" id="PTHR35936:SF19">
    <property type="entry name" value="AMINO-ACID-BINDING PROTEIN YXEM-RELATED"/>
    <property type="match status" value="1"/>
</dbReference>
<gene>
    <name evidence="7" type="ORF">PSQ40_09955</name>
</gene>
<dbReference type="PROSITE" id="PS51257">
    <property type="entry name" value="PROKAR_LIPOPROTEIN"/>
    <property type="match status" value="1"/>
</dbReference>
<dbReference type="SUPFAM" id="SSF53850">
    <property type="entry name" value="Periplasmic binding protein-like II"/>
    <property type="match status" value="1"/>
</dbReference>
<dbReference type="PANTHER" id="PTHR35936">
    <property type="entry name" value="MEMBRANE-BOUND LYTIC MUREIN TRANSGLYCOSYLASE F"/>
    <property type="match status" value="1"/>
</dbReference>
<dbReference type="EMBL" id="JAQSIP010000004">
    <property type="protein sequence ID" value="MDD0838892.1"/>
    <property type="molecule type" value="Genomic_DNA"/>
</dbReference>